<dbReference type="AlphaFoldDB" id="A0A132AEF3"/>
<comment type="caution">
    <text evidence="1">The sequence shown here is derived from an EMBL/GenBank/DDBJ whole genome shotgun (WGS) entry which is preliminary data.</text>
</comment>
<name>A0A132AEF3_SARSC</name>
<dbReference type="VEuPathDB" id="VectorBase:SSCA004298"/>
<proteinExistence type="predicted"/>
<sequence>MTTEKAALQNARLFFKKGKHLVLPVIAMLYCGNYLMFVRDQNHLEKIMDRIEREVERYKHQIGVLLRLLKRYPNALECFEFILEQYVSNREASMVLFA</sequence>
<evidence type="ECO:0000313" key="2">
    <source>
        <dbReference type="Proteomes" id="UP000616769"/>
    </source>
</evidence>
<dbReference type="Proteomes" id="UP000616769">
    <property type="component" value="Unassembled WGS sequence"/>
</dbReference>
<dbReference type="EMBL" id="JXLN01012884">
    <property type="protein sequence ID" value="KPM08925.1"/>
    <property type="molecule type" value="Genomic_DNA"/>
</dbReference>
<dbReference type="OrthoDB" id="6482300at2759"/>
<reference evidence="1 2" key="1">
    <citation type="journal article" date="2015" name="Parasit. Vectors">
        <title>Draft genome of the scabies mite.</title>
        <authorList>
            <person name="Rider S.D.Jr."/>
            <person name="Morgan M.S."/>
            <person name="Arlian L.G."/>
        </authorList>
    </citation>
    <scope>NUCLEOTIDE SEQUENCE [LARGE SCALE GENOMIC DNA]</scope>
    <source>
        <strain evidence="1">Arlian Lab</strain>
    </source>
</reference>
<evidence type="ECO:0000313" key="1">
    <source>
        <dbReference type="EMBL" id="KPM08925.1"/>
    </source>
</evidence>
<gene>
    <name evidence="1" type="ORF">QR98_0074510</name>
</gene>
<organism evidence="1 2">
    <name type="scientific">Sarcoptes scabiei</name>
    <name type="common">Itch mite</name>
    <name type="synonym">Acarus scabiei</name>
    <dbReference type="NCBI Taxonomy" id="52283"/>
    <lineage>
        <taxon>Eukaryota</taxon>
        <taxon>Metazoa</taxon>
        <taxon>Ecdysozoa</taxon>
        <taxon>Arthropoda</taxon>
        <taxon>Chelicerata</taxon>
        <taxon>Arachnida</taxon>
        <taxon>Acari</taxon>
        <taxon>Acariformes</taxon>
        <taxon>Sarcoptiformes</taxon>
        <taxon>Astigmata</taxon>
        <taxon>Psoroptidia</taxon>
        <taxon>Sarcoptoidea</taxon>
        <taxon>Sarcoptidae</taxon>
        <taxon>Sarcoptinae</taxon>
        <taxon>Sarcoptes</taxon>
    </lineage>
</organism>
<protein>
    <submittedName>
        <fullName evidence="1">Uncharacterized protein</fullName>
    </submittedName>
</protein>
<accession>A0A132AEF3</accession>